<organism evidence="2 3">
    <name type="scientific">Pisum sativum</name>
    <name type="common">Garden pea</name>
    <name type="synonym">Lathyrus oleraceus</name>
    <dbReference type="NCBI Taxonomy" id="3888"/>
    <lineage>
        <taxon>Eukaryota</taxon>
        <taxon>Viridiplantae</taxon>
        <taxon>Streptophyta</taxon>
        <taxon>Embryophyta</taxon>
        <taxon>Tracheophyta</taxon>
        <taxon>Spermatophyta</taxon>
        <taxon>Magnoliopsida</taxon>
        <taxon>eudicotyledons</taxon>
        <taxon>Gunneridae</taxon>
        <taxon>Pentapetalae</taxon>
        <taxon>rosids</taxon>
        <taxon>fabids</taxon>
        <taxon>Fabales</taxon>
        <taxon>Fabaceae</taxon>
        <taxon>Papilionoideae</taxon>
        <taxon>50 kb inversion clade</taxon>
        <taxon>NPAAA clade</taxon>
        <taxon>Hologalegina</taxon>
        <taxon>IRL clade</taxon>
        <taxon>Fabeae</taxon>
        <taxon>Lathyrus</taxon>
    </lineage>
</organism>
<dbReference type="EMBL" id="JAMSHJ010000006">
    <property type="protein sequence ID" value="KAI5398680.1"/>
    <property type="molecule type" value="Genomic_DNA"/>
</dbReference>
<proteinExistence type="predicted"/>
<dbReference type="Gramene" id="Psat06G0416000-T1">
    <property type="protein sequence ID" value="KAI5398680.1"/>
    <property type="gene ID" value="KIW84_064160"/>
</dbReference>
<dbReference type="AlphaFoldDB" id="A0A9D4WD82"/>
<accession>A0A9D4WD82</accession>
<gene>
    <name evidence="2" type="ORF">KIW84_064160</name>
</gene>
<sequence length="105" mass="11920">MITWFRFTEKIVRCLGGDNFCVEYAKIMVDEEGTKGLEESAKLPQLRPIPPKKDYDSEIKESKRVTATEIVSGDKGDFKFKPWTLVELCSGEDGFNGAWFSATIF</sequence>
<comment type="caution">
    <text evidence="2">The sequence shown here is derived from an EMBL/GenBank/DDBJ whole genome shotgun (WGS) entry which is preliminary data.</text>
</comment>
<keyword evidence="3" id="KW-1185">Reference proteome</keyword>
<evidence type="ECO:0000313" key="3">
    <source>
        <dbReference type="Proteomes" id="UP001058974"/>
    </source>
</evidence>
<dbReference type="InterPro" id="IPR008395">
    <property type="entry name" value="Agenet-like_dom"/>
</dbReference>
<name>A0A9D4WD82_PEA</name>
<evidence type="ECO:0000259" key="1">
    <source>
        <dbReference type="Pfam" id="PF05641"/>
    </source>
</evidence>
<reference evidence="2 3" key="1">
    <citation type="journal article" date="2022" name="Nat. Genet.">
        <title>Improved pea reference genome and pan-genome highlight genomic features and evolutionary characteristics.</title>
        <authorList>
            <person name="Yang T."/>
            <person name="Liu R."/>
            <person name="Luo Y."/>
            <person name="Hu S."/>
            <person name="Wang D."/>
            <person name="Wang C."/>
            <person name="Pandey M.K."/>
            <person name="Ge S."/>
            <person name="Xu Q."/>
            <person name="Li N."/>
            <person name="Li G."/>
            <person name="Huang Y."/>
            <person name="Saxena R.K."/>
            <person name="Ji Y."/>
            <person name="Li M."/>
            <person name="Yan X."/>
            <person name="He Y."/>
            <person name="Liu Y."/>
            <person name="Wang X."/>
            <person name="Xiang C."/>
            <person name="Varshney R.K."/>
            <person name="Ding H."/>
            <person name="Gao S."/>
            <person name="Zong X."/>
        </authorList>
    </citation>
    <scope>NUCLEOTIDE SEQUENCE [LARGE SCALE GENOMIC DNA]</scope>
    <source>
        <strain evidence="2 3">cv. Zhongwan 6</strain>
    </source>
</reference>
<feature type="domain" description="Agenet-like" evidence="1">
    <location>
        <begin position="84"/>
        <end position="104"/>
    </location>
</feature>
<protein>
    <recommendedName>
        <fullName evidence="1">Agenet-like domain-containing protein</fullName>
    </recommendedName>
</protein>
<evidence type="ECO:0000313" key="2">
    <source>
        <dbReference type="EMBL" id="KAI5398680.1"/>
    </source>
</evidence>
<feature type="domain" description="Agenet-like" evidence="1">
    <location>
        <begin position="10"/>
        <end position="51"/>
    </location>
</feature>
<dbReference type="Pfam" id="PF05641">
    <property type="entry name" value="Agenet"/>
    <property type="match status" value="2"/>
</dbReference>
<dbReference type="Proteomes" id="UP001058974">
    <property type="component" value="Chromosome 6"/>
</dbReference>